<feature type="region of interest" description="Disordered" evidence="1">
    <location>
        <begin position="865"/>
        <end position="1036"/>
    </location>
</feature>
<evidence type="ECO:0000256" key="3">
    <source>
        <dbReference type="SAM" id="SignalP"/>
    </source>
</evidence>
<evidence type="ECO:0000256" key="1">
    <source>
        <dbReference type="SAM" id="MobiDB-lite"/>
    </source>
</evidence>
<dbReference type="EMBL" id="VTPC01003461">
    <property type="protein sequence ID" value="KAF2898485.1"/>
    <property type="molecule type" value="Genomic_DNA"/>
</dbReference>
<evidence type="ECO:0000256" key="2">
    <source>
        <dbReference type="SAM" id="Phobius"/>
    </source>
</evidence>
<evidence type="ECO:0000313" key="6">
    <source>
        <dbReference type="EMBL" id="KAF2898485.1"/>
    </source>
</evidence>
<reference evidence="6" key="1">
    <citation type="submission" date="2019-08" db="EMBL/GenBank/DDBJ databases">
        <title>The genome of the North American firefly Photinus pyralis.</title>
        <authorList>
            <consortium name="Photinus pyralis genome working group"/>
            <person name="Fallon T.R."/>
            <person name="Sander Lower S.E."/>
            <person name="Weng J.-K."/>
        </authorList>
    </citation>
    <scope>NUCLEOTIDE SEQUENCE</scope>
    <source>
        <strain evidence="6">TRF0915ILg1</strain>
        <tissue evidence="6">Whole body</tissue>
    </source>
</reference>
<dbReference type="InterPro" id="IPR057092">
    <property type="entry name" value="SAM_KIDINS220"/>
</dbReference>
<evidence type="ECO:0000313" key="7">
    <source>
        <dbReference type="Proteomes" id="UP000801492"/>
    </source>
</evidence>
<feature type="transmembrane region" description="Helical" evidence="2">
    <location>
        <begin position="134"/>
        <end position="158"/>
    </location>
</feature>
<dbReference type="OrthoDB" id="6084525at2759"/>
<evidence type="ECO:0000259" key="5">
    <source>
        <dbReference type="Pfam" id="PF23307"/>
    </source>
</evidence>
<feature type="domain" description="KAP NTPase" evidence="4">
    <location>
        <begin position="44"/>
        <end position="421"/>
    </location>
</feature>
<keyword evidence="2" id="KW-1133">Transmembrane helix</keyword>
<keyword evidence="7" id="KW-1185">Reference proteome</keyword>
<accession>A0A8K0GBD2</accession>
<feature type="region of interest" description="Disordered" evidence="1">
    <location>
        <begin position="800"/>
        <end position="840"/>
    </location>
</feature>
<feature type="compositionally biased region" description="Polar residues" evidence="1">
    <location>
        <begin position="756"/>
        <end position="773"/>
    </location>
</feature>
<name>A0A8K0GBD2_IGNLU</name>
<dbReference type="CDD" id="cd09487">
    <property type="entry name" value="SAM_superfamily"/>
    <property type="match status" value="1"/>
</dbReference>
<dbReference type="PANTHER" id="PTHR24116:SF0">
    <property type="entry name" value="KINASE D-INTERACTING SUBSTRATE OF 220 KDA"/>
    <property type="match status" value="1"/>
</dbReference>
<dbReference type="Pfam" id="PF07693">
    <property type="entry name" value="KAP_NTPase"/>
    <property type="match status" value="1"/>
</dbReference>
<protein>
    <recommendedName>
        <fullName evidence="8">KAP NTPase domain-containing protein</fullName>
    </recommendedName>
</protein>
<dbReference type="GO" id="GO:0030165">
    <property type="term" value="F:PDZ domain binding"/>
    <property type="evidence" value="ECO:0007669"/>
    <property type="project" value="TreeGrafter"/>
</dbReference>
<dbReference type="InterPro" id="IPR011646">
    <property type="entry name" value="KAP_P-loop"/>
</dbReference>
<feature type="compositionally biased region" description="Basic and acidic residues" evidence="1">
    <location>
        <begin position="738"/>
        <end position="755"/>
    </location>
</feature>
<evidence type="ECO:0000259" key="4">
    <source>
        <dbReference type="Pfam" id="PF07693"/>
    </source>
</evidence>
<dbReference type="InterPro" id="IPR013761">
    <property type="entry name" value="SAM/pointed_sf"/>
</dbReference>
<dbReference type="Gene3D" id="1.10.150.50">
    <property type="entry name" value="Transcription Factor, Ets-1"/>
    <property type="match status" value="1"/>
</dbReference>
<organism evidence="6 7">
    <name type="scientific">Ignelater luminosus</name>
    <name type="common">Cucubano</name>
    <name type="synonym">Pyrophorus luminosus</name>
    <dbReference type="NCBI Taxonomy" id="2038154"/>
    <lineage>
        <taxon>Eukaryota</taxon>
        <taxon>Metazoa</taxon>
        <taxon>Ecdysozoa</taxon>
        <taxon>Arthropoda</taxon>
        <taxon>Hexapoda</taxon>
        <taxon>Insecta</taxon>
        <taxon>Pterygota</taxon>
        <taxon>Neoptera</taxon>
        <taxon>Endopterygota</taxon>
        <taxon>Coleoptera</taxon>
        <taxon>Polyphaga</taxon>
        <taxon>Elateriformia</taxon>
        <taxon>Elateroidea</taxon>
        <taxon>Elateridae</taxon>
        <taxon>Agrypninae</taxon>
        <taxon>Pyrophorini</taxon>
        <taxon>Ignelater</taxon>
    </lineage>
</organism>
<evidence type="ECO:0008006" key="8">
    <source>
        <dbReference type="Google" id="ProtNLM"/>
    </source>
</evidence>
<dbReference type="PANTHER" id="PTHR24116">
    <property type="entry name" value="KINASE D-INTERACTING SUBSTRATE OF 220 KDA"/>
    <property type="match status" value="1"/>
</dbReference>
<keyword evidence="2" id="KW-0812">Transmembrane</keyword>
<feature type="compositionally biased region" description="Polar residues" evidence="1">
    <location>
        <begin position="1018"/>
        <end position="1028"/>
    </location>
</feature>
<dbReference type="Pfam" id="PF23307">
    <property type="entry name" value="SAM_KIDINS220"/>
    <property type="match status" value="1"/>
</dbReference>
<dbReference type="GO" id="GO:0019887">
    <property type="term" value="F:protein kinase regulator activity"/>
    <property type="evidence" value="ECO:0007669"/>
    <property type="project" value="TreeGrafter"/>
</dbReference>
<sequence>MNSLKLILQIMFCHPPGASSSDIISAQPIRFYFTDQTRVSSTIAGENSVVQMVGSLYDAIEKDYGAIATRLYRAFKPKPVKTSTWKWRKLCCLPSVVIFEFTFSCLLLGTCALTVFLINLNLYRTDGSTEVKRLTLQIIMIATALLLGIAAVANLYTWNRMFASLFFSQRRQLQRTIAKLDTLKSEGFLQALRREVNLMKDMVKCLDSLSSQQTRLVIIVDGLDSCEQDKVLLVLDAVHVLFSDANSPFIIILAIDPHVIAKAVEINSRRLFSESNIGGHSYLSNMVHLPFYLQNSGLRKVKIAQQTAQSHRKTVGSSWNDGDDNINLAGSNLLGRSLSNRRLSSESALMSSTEKLKYGTRKGSRKLKLSESVASSIGSNLNKIGGAQDLTKMLLTDDYFSDVNPRSMRRLMNVVYVTGRLLKAFQIDFNWYRLASWINITEQWPFRTSWILYHYDMFEDSLDDNTPLKSLYEKVRPYIPTLKDTEPLLELDRDERKFDIFLTFHRSSLLVSDLKIFLPFTINLDPYLKKVIKEETQGLEDEGIMMTPARNTYGAAHTALPTGHISWGNVHDWPTPPSVVNRRSKPFPRQPLAVPSPAVVYPTATGVMNWPQSWSDPMTSHKYHLGPVTELSPEILETKLSLLNVEGVCKLLNSIEDPDSSSLEQYMKVMQKNNINGRVLLHCDLDELKKLLHMNFGDWEMFRVLIVSLREHEMTTVIRQNETKNVRAPVLKQSSGPSRERKASVPKITADKDTSKMQGDGSTSSSKNKQSVMEKQVTLEDQMICGALQTLNEEACEDVLEETEELNNEIPQTSVIPPSPDSAQDIKSNRSRTNSTSGVGETDFVMLQSSPIGYWQPISISVHGNAESLSDHSSHGNSQPPSPVGNRQQKIDVKLPIAKGVDTTDVHRRPSKHVVIKSEKSLNGSAGSNEGRRVRPTSLHILRESKIPKQLIRSRSKSIDHSRRRTSETKSQTSFERLKEKLLHSNPDLNDNSDTESTPLVSQVATPTTSPESRREASSGSTSHSDPLSPTKESHIRVAKKYINKLKRSDQNLVDMYEFSPTKSSNDDVISDTSLFDENTDRNWFDVPQERCRTMSECVDSSVSYALEPGSLSVTSSNISLYNKHSQSCGHLYRQDALDSEENIADIYCDPETRV</sequence>
<feature type="domain" description="Kinase D-interacting substrate of 220 kDa-like SAM" evidence="5">
    <location>
        <begin position="638"/>
        <end position="721"/>
    </location>
</feature>
<feature type="region of interest" description="Disordered" evidence="1">
    <location>
        <begin position="725"/>
        <end position="774"/>
    </location>
</feature>
<feature type="compositionally biased region" description="Basic and acidic residues" evidence="1">
    <location>
        <begin position="957"/>
        <end position="968"/>
    </location>
</feature>
<feature type="chain" id="PRO_5035472000" description="KAP NTPase domain-containing protein" evidence="3">
    <location>
        <begin position="21"/>
        <end position="1155"/>
    </location>
</feature>
<keyword evidence="3" id="KW-0732">Signal</keyword>
<feature type="compositionally biased region" description="Polar residues" evidence="1">
    <location>
        <begin position="987"/>
        <end position="1011"/>
    </location>
</feature>
<feature type="signal peptide" evidence="3">
    <location>
        <begin position="1"/>
        <end position="20"/>
    </location>
</feature>
<keyword evidence="2" id="KW-0472">Membrane</keyword>
<dbReference type="AlphaFoldDB" id="A0A8K0GBD2"/>
<proteinExistence type="predicted"/>
<feature type="compositionally biased region" description="Polar residues" evidence="1">
    <location>
        <begin position="809"/>
        <end position="839"/>
    </location>
</feature>
<dbReference type="Proteomes" id="UP000801492">
    <property type="component" value="Unassembled WGS sequence"/>
</dbReference>
<dbReference type="InterPro" id="IPR052771">
    <property type="entry name" value="Neurotrophin_sig_adaptor"/>
</dbReference>
<feature type="transmembrane region" description="Helical" evidence="2">
    <location>
        <begin position="101"/>
        <end position="122"/>
    </location>
</feature>
<comment type="caution">
    <text evidence="6">The sequence shown here is derived from an EMBL/GenBank/DDBJ whole genome shotgun (WGS) entry which is preliminary data.</text>
</comment>
<gene>
    <name evidence="6" type="ORF">ILUMI_07691</name>
</gene>
<dbReference type="SUPFAM" id="SSF47769">
    <property type="entry name" value="SAM/Pointed domain"/>
    <property type="match status" value="1"/>
</dbReference>